<proteinExistence type="predicted"/>
<dbReference type="SUPFAM" id="SSF81853">
    <property type="entry name" value="Family 10 polysaccharide lyase"/>
    <property type="match status" value="1"/>
</dbReference>
<name>A0A7W7YAS8_9BACT</name>
<evidence type="ECO:0000313" key="1">
    <source>
        <dbReference type="EMBL" id="MBB5032562.1"/>
    </source>
</evidence>
<dbReference type="Proteomes" id="UP000590740">
    <property type="component" value="Unassembled WGS sequence"/>
</dbReference>
<keyword evidence="2" id="KW-1185">Reference proteome</keyword>
<dbReference type="EMBL" id="JACHIG010000004">
    <property type="protein sequence ID" value="MBB5032562.1"/>
    <property type="molecule type" value="Genomic_DNA"/>
</dbReference>
<sequence>MKSFFAAFLLPCQIMAQQALNESATPVRAGVPFWNQESVQFQFAPAFDFKDVEGAKSYHYTLTPSSGEKLMFEAAKPNVPLSPVWTRVPVGQTTLKVEALGASGVMMGEAMTRMFHRASVFQSSEAKLDKSWSESARAALDALVHSPDLRCWFTTGEIDEQFHLYRYPSKIIGAAASALAVYAMQTPAPADAAEAVQAARRAADTLLALCEPAESAWAFHPPTYHPTRFGERMQGHMNPNNYMTNCGAEAGRYFLDAYRASQDEKYLKAAVGIAETYEKQQREDGSWLLFVTPKDGQAATNNVLVPTLVVEFLDHLANTTKERRFDAMREKAVAWIMRNPVRTWNWQGQFEDVKPLPPYENLTKHEACDFAIHLLNQAKMLPEERTLALDLLRFAEDQFVVWDQPPESRPGGQNDDGQATAKTKNWLLPCVLEQYRCYAPVCASSAKLIRTYLAAYRVTKDRLHLQKARALAGTLVRSQQNKKAPGRYLTWLMKSGGPTMWFNCELMAVRAMQELQKEDAAAP</sequence>
<evidence type="ECO:0000313" key="2">
    <source>
        <dbReference type="Proteomes" id="UP000590740"/>
    </source>
</evidence>
<comment type="caution">
    <text evidence="1">The sequence shown here is derived from an EMBL/GenBank/DDBJ whole genome shotgun (WGS) entry which is preliminary data.</text>
</comment>
<dbReference type="RefSeq" id="WP_184339487.1">
    <property type="nucleotide sequence ID" value="NZ_JACHIG010000004.1"/>
</dbReference>
<dbReference type="Gene3D" id="1.50.10.20">
    <property type="match status" value="1"/>
</dbReference>
<dbReference type="AlphaFoldDB" id="A0A7W7YAS8"/>
<gene>
    <name evidence="1" type="ORF">HNQ65_002144</name>
</gene>
<accession>A0A7W7YAS8</accession>
<reference evidence="1 2" key="1">
    <citation type="submission" date="2020-08" db="EMBL/GenBank/DDBJ databases">
        <title>Genomic Encyclopedia of Type Strains, Phase IV (KMG-IV): sequencing the most valuable type-strain genomes for metagenomic binning, comparative biology and taxonomic classification.</title>
        <authorList>
            <person name="Goeker M."/>
        </authorList>
    </citation>
    <scope>NUCLEOTIDE SEQUENCE [LARGE SCALE GENOMIC DNA]</scope>
    <source>
        <strain evidence="1 2">DSM 12252</strain>
    </source>
</reference>
<organism evidence="1 2">
    <name type="scientific">Prosthecobacter vanneervenii</name>
    <dbReference type="NCBI Taxonomy" id="48466"/>
    <lineage>
        <taxon>Bacteria</taxon>
        <taxon>Pseudomonadati</taxon>
        <taxon>Verrucomicrobiota</taxon>
        <taxon>Verrucomicrobiia</taxon>
        <taxon>Verrucomicrobiales</taxon>
        <taxon>Verrucomicrobiaceae</taxon>
        <taxon>Prosthecobacter</taxon>
    </lineage>
</organism>
<protein>
    <submittedName>
        <fullName evidence="1">Maltose/maltodextrin transport system substrate-binding protein</fullName>
    </submittedName>
</protein>